<dbReference type="Proteomes" id="UP000270678">
    <property type="component" value="Chromosome"/>
</dbReference>
<dbReference type="EMBL" id="CP034346">
    <property type="protein sequence ID" value="AZS15201.1"/>
    <property type="molecule type" value="Genomic_DNA"/>
</dbReference>
<dbReference type="PANTHER" id="PTHR46889">
    <property type="entry name" value="TRANSPOSASE INSF FOR INSERTION SEQUENCE IS3B-RELATED"/>
    <property type="match status" value="1"/>
</dbReference>
<dbReference type="SUPFAM" id="SSF53098">
    <property type="entry name" value="Ribonuclease H-like"/>
    <property type="match status" value="1"/>
</dbReference>
<dbReference type="Pfam" id="PF13333">
    <property type="entry name" value="rve_2"/>
    <property type="match status" value="1"/>
</dbReference>
<dbReference type="Pfam" id="PF13276">
    <property type="entry name" value="HTH_21"/>
    <property type="match status" value="1"/>
</dbReference>
<proteinExistence type="predicted"/>
<sequence length="295" mass="34477">MSLSGHRQAHVYLAIRAVHEESQISLRILCEVARVPRSSYYKWINHKPSQREQENKQLTEAILALHEQVRGIYGYRRHTVQLSRDTDKPINHKRIQRLMKLAGIQSVIRRKKKKYMRSTPQHVAENLLNRKFQAEKPNEKWLTDVTEFKCGNGQKAYLSAILDLHSNMIISSVIGHSNNNRLVFETLDRALDAVPGATPMLHSDRGFQYTSLEFKRKLDKANMTQSMSRISRCIDNGPMEAFWGTLKCERYYLNTYSTFEELEKDINDYIHFYNNDRLQAKLNGLSPMEYRTKTA</sequence>
<dbReference type="Gene3D" id="3.30.420.10">
    <property type="entry name" value="Ribonuclease H-like superfamily/Ribonuclease H"/>
    <property type="match status" value="1"/>
</dbReference>
<accession>A0A3S9UY90</accession>
<reference evidence="4" key="1">
    <citation type="submission" date="2018-12" db="EMBL/GenBank/DDBJ databases">
        <title>Complete genome sequence of Paenibacillus sp. MBLB1234.</title>
        <authorList>
            <person name="Nam Y.-D."/>
            <person name="Kang J."/>
            <person name="Chung W.-H."/>
            <person name="Park Y.S."/>
        </authorList>
    </citation>
    <scope>NUCLEOTIDE SEQUENCE [LARGE SCALE GENOMIC DNA]</scope>
    <source>
        <strain evidence="4">MBLB1234</strain>
    </source>
</reference>
<dbReference type="InterPro" id="IPR025948">
    <property type="entry name" value="HTH-like_dom"/>
</dbReference>
<protein>
    <submittedName>
        <fullName evidence="3">IS3 family transposase</fullName>
    </submittedName>
</protein>
<comment type="function">
    <text evidence="1">Involved in the transposition of the insertion sequence.</text>
</comment>
<evidence type="ECO:0000313" key="4">
    <source>
        <dbReference type="Proteomes" id="UP000270678"/>
    </source>
</evidence>
<dbReference type="InterPro" id="IPR036397">
    <property type="entry name" value="RNaseH_sf"/>
</dbReference>
<dbReference type="InterPro" id="IPR050900">
    <property type="entry name" value="Transposase_IS3/IS150/IS904"/>
</dbReference>
<dbReference type="Pfam" id="PF00665">
    <property type="entry name" value="rve"/>
    <property type="match status" value="1"/>
</dbReference>
<dbReference type="RefSeq" id="WP_126998582.1">
    <property type="nucleotide sequence ID" value="NZ_CP034346.1"/>
</dbReference>
<dbReference type="GO" id="GO:0015074">
    <property type="term" value="P:DNA integration"/>
    <property type="evidence" value="ECO:0007669"/>
    <property type="project" value="InterPro"/>
</dbReference>
<feature type="domain" description="Integrase catalytic" evidence="2">
    <location>
        <begin position="133"/>
        <end position="295"/>
    </location>
</feature>
<dbReference type="InterPro" id="IPR001584">
    <property type="entry name" value="Integrase_cat-core"/>
</dbReference>
<dbReference type="PANTHER" id="PTHR46889:SF4">
    <property type="entry name" value="TRANSPOSASE INSO FOR INSERTION SEQUENCE ELEMENT IS911B-RELATED"/>
    <property type="match status" value="1"/>
</dbReference>
<evidence type="ECO:0000313" key="3">
    <source>
        <dbReference type="EMBL" id="AZS15201.1"/>
    </source>
</evidence>
<dbReference type="AlphaFoldDB" id="A0A3S9UY90"/>
<dbReference type="InterPro" id="IPR048020">
    <property type="entry name" value="Transpos_IS3"/>
</dbReference>
<evidence type="ECO:0000259" key="2">
    <source>
        <dbReference type="PROSITE" id="PS50994"/>
    </source>
</evidence>
<dbReference type="NCBIfam" id="NF033516">
    <property type="entry name" value="transpos_IS3"/>
    <property type="match status" value="1"/>
</dbReference>
<gene>
    <name evidence="3" type="ORF">EI981_12485</name>
</gene>
<dbReference type="KEGG" id="plut:EI981_12485"/>
<dbReference type="InterPro" id="IPR012337">
    <property type="entry name" value="RNaseH-like_sf"/>
</dbReference>
<evidence type="ECO:0000256" key="1">
    <source>
        <dbReference type="ARBA" id="ARBA00002286"/>
    </source>
</evidence>
<name>A0A3S9UY90_9BACL</name>
<dbReference type="OrthoDB" id="9781005at2"/>
<dbReference type="GO" id="GO:0003676">
    <property type="term" value="F:nucleic acid binding"/>
    <property type="evidence" value="ECO:0007669"/>
    <property type="project" value="InterPro"/>
</dbReference>
<organism evidence="3 4">
    <name type="scientific">Paenibacillus lutimineralis</name>
    <dbReference type="NCBI Taxonomy" id="2707005"/>
    <lineage>
        <taxon>Bacteria</taxon>
        <taxon>Bacillati</taxon>
        <taxon>Bacillota</taxon>
        <taxon>Bacilli</taxon>
        <taxon>Bacillales</taxon>
        <taxon>Paenibacillaceae</taxon>
        <taxon>Paenibacillus</taxon>
    </lineage>
</organism>
<dbReference type="PROSITE" id="PS50994">
    <property type="entry name" value="INTEGRASE"/>
    <property type="match status" value="1"/>
</dbReference>
<keyword evidence="4" id="KW-1185">Reference proteome</keyword>